<dbReference type="Proteomes" id="UP001164539">
    <property type="component" value="Chromosome 6"/>
</dbReference>
<evidence type="ECO:0000313" key="1">
    <source>
        <dbReference type="EMBL" id="KAJ4716641.1"/>
    </source>
</evidence>
<comment type="caution">
    <text evidence="1">The sequence shown here is derived from an EMBL/GenBank/DDBJ whole genome shotgun (WGS) entry which is preliminary data.</text>
</comment>
<protein>
    <submittedName>
        <fullName evidence="1">Uncharacterized protein</fullName>
    </submittedName>
</protein>
<proteinExistence type="predicted"/>
<name>A0ACC1XZU5_MELAZ</name>
<gene>
    <name evidence="1" type="ORF">OWV82_011627</name>
</gene>
<reference evidence="1 2" key="1">
    <citation type="journal article" date="2023" name="Science">
        <title>Complex scaffold remodeling in plant triterpene biosynthesis.</title>
        <authorList>
            <person name="De La Pena R."/>
            <person name="Hodgson H."/>
            <person name="Liu J.C."/>
            <person name="Stephenson M.J."/>
            <person name="Martin A.C."/>
            <person name="Owen C."/>
            <person name="Harkess A."/>
            <person name="Leebens-Mack J."/>
            <person name="Jimenez L.E."/>
            <person name="Osbourn A."/>
            <person name="Sattely E.S."/>
        </authorList>
    </citation>
    <scope>NUCLEOTIDE SEQUENCE [LARGE SCALE GENOMIC DNA]</scope>
    <source>
        <strain evidence="2">cv. JPN11</strain>
        <tissue evidence="1">Leaf</tissue>
    </source>
</reference>
<organism evidence="1 2">
    <name type="scientific">Melia azedarach</name>
    <name type="common">Chinaberry tree</name>
    <dbReference type="NCBI Taxonomy" id="155640"/>
    <lineage>
        <taxon>Eukaryota</taxon>
        <taxon>Viridiplantae</taxon>
        <taxon>Streptophyta</taxon>
        <taxon>Embryophyta</taxon>
        <taxon>Tracheophyta</taxon>
        <taxon>Spermatophyta</taxon>
        <taxon>Magnoliopsida</taxon>
        <taxon>eudicotyledons</taxon>
        <taxon>Gunneridae</taxon>
        <taxon>Pentapetalae</taxon>
        <taxon>rosids</taxon>
        <taxon>malvids</taxon>
        <taxon>Sapindales</taxon>
        <taxon>Meliaceae</taxon>
        <taxon>Melia</taxon>
    </lineage>
</organism>
<accession>A0ACC1XZU5</accession>
<sequence length="141" mass="14709">MARQTAQKLEKHATTRAISSDPTEMESIEELETPGAGDGACSFAPEPVGEAPPAVGGADILQREGSVRALVTFNVTPREALLLKASQRHSASVFNTVFNPEQQVASGLVTVLPAETNDRQSAMFNTKLEQSTAGAGDSAAA</sequence>
<evidence type="ECO:0000313" key="2">
    <source>
        <dbReference type="Proteomes" id="UP001164539"/>
    </source>
</evidence>
<keyword evidence="2" id="KW-1185">Reference proteome</keyword>
<dbReference type="EMBL" id="CM051399">
    <property type="protein sequence ID" value="KAJ4716641.1"/>
    <property type="molecule type" value="Genomic_DNA"/>
</dbReference>